<dbReference type="EMBL" id="AJWJ01000085">
    <property type="protein sequence ID" value="KAF2075798.1"/>
    <property type="molecule type" value="Genomic_DNA"/>
</dbReference>
<dbReference type="Proteomes" id="UP000695562">
    <property type="component" value="Unassembled WGS sequence"/>
</dbReference>
<gene>
    <name evidence="1" type="ORF">CYY_002881</name>
</gene>
<keyword evidence="2" id="KW-1185">Reference proteome</keyword>
<reference evidence="1" key="1">
    <citation type="submission" date="2020-01" db="EMBL/GenBank/DDBJ databases">
        <title>Development of genomics and gene disruption for Polysphondylium violaceum indicates a role for the polyketide synthase stlB in stalk morphogenesis.</title>
        <authorList>
            <person name="Narita B."/>
            <person name="Kawabe Y."/>
            <person name="Kin K."/>
            <person name="Saito T."/>
            <person name="Gibbs R."/>
            <person name="Kuspa A."/>
            <person name="Muzny D."/>
            <person name="Queller D."/>
            <person name="Richards S."/>
            <person name="Strassman J."/>
            <person name="Sucgang R."/>
            <person name="Worley K."/>
            <person name="Schaap P."/>
        </authorList>
    </citation>
    <scope>NUCLEOTIDE SEQUENCE</scope>
    <source>
        <strain evidence="1">QSvi11</strain>
    </source>
</reference>
<name>A0A8J4PVL1_9MYCE</name>
<organism evidence="1 2">
    <name type="scientific">Polysphondylium violaceum</name>
    <dbReference type="NCBI Taxonomy" id="133409"/>
    <lineage>
        <taxon>Eukaryota</taxon>
        <taxon>Amoebozoa</taxon>
        <taxon>Evosea</taxon>
        <taxon>Eumycetozoa</taxon>
        <taxon>Dictyostelia</taxon>
        <taxon>Dictyosteliales</taxon>
        <taxon>Dictyosteliaceae</taxon>
        <taxon>Polysphondylium</taxon>
    </lineage>
</organism>
<protein>
    <submittedName>
        <fullName evidence="1">Uncharacterized protein</fullName>
    </submittedName>
</protein>
<accession>A0A8J4PVL1</accession>
<dbReference type="AlphaFoldDB" id="A0A8J4PVL1"/>
<evidence type="ECO:0000313" key="1">
    <source>
        <dbReference type="EMBL" id="KAF2075798.1"/>
    </source>
</evidence>
<comment type="caution">
    <text evidence="1">The sequence shown here is derived from an EMBL/GenBank/DDBJ whole genome shotgun (WGS) entry which is preliminary data.</text>
</comment>
<evidence type="ECO:0000313" key="2">
    <source>
        <dbReference type="Proteomes" id="UP000695562"/>
    </source>
</evidence>
<proteinExistence type="predicted"/>
<sequence length="161" mass="18438">MEEIIKVNEECRKAYKAGSPTSYLFSLDKINQDYFIDDEYKKVLDTLKASINLQQEIKNVQQQQLIIKPIPCHSGFQQINKKDIEFLTITTQSSITSNTNTTTKIETDYNLNNDEPPFYTPSTSPPPMICPKAPTKPIPKNQFKHQKLMAMNRGSLDFSNC</sequence>